<dbReference type="Gene3D" id="3.40.50.300">
    <property type="entry name" value="P-loop containing nucleotide triphosphate hydrolases"/>
    <property type="match status" value="2"/>
</dbReference>
<evidence type="ECO:0000256" key="3">
    <source>
        <dbReference type="ARBA" id="ARBA00022840"/>
    </source>
</evidence>
<dbReference type="Proteomes" id="UP000655830">
    <property type="component" value="Unassembled WGS sequence"/>
</dbReference>
<feature type="coiled-coil region" evidence="4">
    <location>
        <begin position="244"/>
        <end position="271"/>
    </location>
</feature>
<dbReference type="PANTHER" id="PTHR42855">
    <property type="entry name" value="ABC TRANSPORTER ATP-BINDING SUBUNIT"/>
    <property type="match status" value="1"/>
</dbReference>
<dbReference type="Pfam" id="PF16326">
    <property type="entry name" value="ABC_tran_CTD"/>
    <property type="match status" value="1"/>
</dbReference>
<feature type="coiled-coil region" evidence="4">
    <location>
        <begin position="86"/>
        <end position="113"/>
    </location>
</feature>
<dbReference type="PROSITE" id="PS50893">
    <property type="entry name" value="ABC_TRANSPORTER_2"/>
    <property type="match status" value="2"/>
</dbReference>
<evidence type="ECO:0000256" key="1">
    <source>
        <dbReference type="ARBA" id="ARBA00022737"/>
    </source>
</evidence>
<dbReference type="Pfam" id="PF12848">
    <property type="entry name" value="ABC_tran_Xtn"/>
    <property type="match status" value="1"/>
</dbReference>
<dbReference type="InterPro" id="IPR027417">
    <property type="entry name" value="P-loop_NTPase"/>
</dbReference>
<feature type="domain" description="ABC transporter" evidence="5">
    <location>
        <begin position="3"/>
        <end position="255"/>
    </location>
</feature>
<dbReference type="InterPro" id="IPR037118">
    <property type="entry name" value="Val-tRNA_synth_C_sf"/>
</dbReference>
<proteinExistence type="predicted"/>
<dbReference type="InterPro" id="IPR017871">
    <property type="entry name" value="ABC_transporter-like_CS"/>
</dbReference>
<dbReference type="GO" id="GO:0005524">
    <property type="term" value="F:ATP binding"/>
    <property type="evidence" value="ECO:0007669"/>
    <property type="project" value="UniProtKB-KW"/>
</dbReference>
<dbReference type="EMBL" id="JACRSY010000023">
    <property type="protein sequence ID" value="MBC8580560.1"/>
    <property type="molecule type" value="Genomic_DNA"/>
</dbReference>
<keyword evidence="1" id="KW-0677">Repeat</keyword>
<feature type="coiled-coil region" evidence="4">
    <location>
        <begin position="556"/>
        <end position="590"/>
    </location>
</feature>
<name>A0A926EL95_9FIRM</name>
<dbReference type="CDD" id="cd03221">
    <property type="entry name" value="ABCF_EF-3"/>
    <property type="match status" value="2"/>
</dbReference>
<dbReference type="RefSeq" id="WP_177671410.1">
    <property type="nucleotide sequence ID" value="NZ_JACRSY010000023.1"/>
</dbReference>
<comment type="caution">
    <text evidence="6">The sequence shown here is derived from an EMBL/GenBank/DDBJ whole genome shotgun (WGS) entry which is preliminary data.</text>
</comment>
<evidence type="ECO:0000313" key="6">
    <source>
        <dbReference type="EMBL" id="MBC8580560.1"/>
    </source>
</evidence>
<organism evidence="6 7">
    <name type="scientific">Zhenhengia yiwuensis</name>
    <dbReference type="NCBI Taxonomy" id="2763666"/>
    <lineage>
        <taxon>Bacteria</taxon>
        <taxon>Bacillati</taxon>
        <taxon>Bacillota</taxon>
        <taxon>Clostridia</taxon>
        <taxon>Lachnospirales</taxon>
        <taxon>Lachnospiraceae</taxon>
        <taxon>Zhenhengia</taxon>
    </lineage>
</organism>
<keyword evidence="3 6" id="KW-0067">ATP-binding</keyword>
<evidence type="ECO:0000313" key="7">
    <source>
        <dbReference type="Proteomes" id="UP000655830"/>
    </source>
</evidence>
<keyword evidence="4" id="KW-0175">Coiled coil</keyword>
<gene>
    <name evidence="6" type="ORF">H8718_13640</name>
</gene>
<keyword evidence="7" id="KW-1185">Reference proteome</keyword>
<dbReference type="GO" id="GO:0003677">
    <property type="term" value="F:DNA binding"/>
    <property type="evidence" value="ECO:0007669"/>
    <property type="project" value="InterPro"/>
</dbReference>
<dbReference type="PROSITE" id="PS00211">
    <property type="entry name" value="ABC_TRANSPORTER_1"/>
    <property type="match status" value="1"/>
</dbReference>
<dbReference type="InterPro" id="IPR032781">
    <property type="entry name" value="ABC_tran_Xtn"/>
</dbReference>
<reference evidence="6" key="1">
    <citation type="submission" date="2020-08" db="EMBL/GenBank/DDBJ databases">
        <title>Genome public.</title>
        <authorList>
            <person name="Liu C."/>
            <person name="Sun Q."/>
        </authorList>
    </citation>
    <scope>NUCLEOTIDE SEQUENCE</scope>
    <source>
        <strain evidence="6">NSJ-12</strain>
    </source>
</reference>
<dbReference type="PANTHER" id="PTHR42855:SF2">
    <property type="entry name" value="DRUG RESISTANCE ABC TRANSPORTER,ATP-BINDING PROTEIN"/>
    <property type="match status" value="1"/>
</dbReference>
<protein>
    <submittedName>
        <fullName evidence="6">ABC-F family ATP-binding cassette domain-containing protein</fullName>
    </submittedName>
</protein>
<evidence type="ECO:0000256" key="2">
    <source>
        <dbReference type="ARBA" id="ARBA00022741"/>
    </source>
</evidence>
<evidence type="ECO:0000259" key="5">
    <source>
        <dbReference type="PROSITE" id="PS50893"/>
    </source>
</evidence>
<accession>A0A926EL95</accession>
<dbReference type="InterPro" id="IPR032524">
    <property type="entry name" value="ABC_tran_C"/>
</dbReference>
<dbReference type="AlphaFoldDB" id="A0A926EL95"/>
<dbReference type="GO" id="GO:0016887">
    <property type="term" value="F:ATP hydrolysis activity"/>
    <property type="evidence" value="ECO:0007669"/>
    <property type="project" value="InterPro"/>
</dbReference>
<dbReference type="SUPFAM" id="SSF52540">
    <property type="entry name" value="P-loop containing nucleoside triphosphate hydrolases"/>
    <property type="match status" value="2"/>
</dbReference>
<keyword evidence="2" id="KW-0547">Nucleotide-binding</keyword>
<dbReference type="InterPro" id="IPR003593">
    <property type="entry name" value="AAA+_ATPase"/>
</dbReference>
<dbReference type="Gene3D" id="1.10.287.380">
    <property type="entry name" value="Valyl-tRNA synthetase, C-terminal domain"/>
    <property type="match status" value="1"/>
</dbReference>
<dbReference type="FunFam" id="3.40.50.300:FF:000011">
    <property type="entry name" value="Putative ABC transporter ATP-binding component"/>
    <property type="match status" value="1"/>
</dbReference>
<feature type="domain" description="ABC transporter" evidence="5">
    <location>
        <begin position="325"/>
        <end position="538"/>
    </location>
</feature>
<dbReference type="FunFam" id="3.40.50.300:FF:000309">
    <property type="entry name" value="ABC transporter ATP-binding protein"/>
    <property type="match status" value="1"/>
</dbReference>
<evidence type="ECO:0000256" key="4">
    <source>
        <dbReference type="SAM" id="Coils"/>
    </source>
</evidence>
<dbReference type="InterPro" id="IPR051309">
    <property type="entry name" value="ABCF_ATPase"/>
</dbReference>
<dbReference type="InterPro" id="IPR003439">
    <property type="entry name" value="ABC_transporter-like_ATP-bd"/>
</dbReference>
<dbReference type="Pfam" id="PF00005">
    <property type="entry name" value="ABC_tran"/>
    <property type="match status" value="2"/>
</dbReference>
<dbReference type="SMART" id="SM00382">
    <property type="entry name" value="AAA"/>
    <property type="match status" value="2"/>
</dbReference>
<sequence>MIANCHAVYKSFNEQSILKDISFHIEDHEKVALVGNNGAGKTTLFRILTGELAPDNGEVFFAKGIRIGYLEQNMHFNSGCSVYEELLHVFDEVIALEEKLHQMEEEIAKTHSLALTHTYDELRSTFENMRGYEYKSLVRGVLKGLGLKEEIYTQPITTLSGGQKTRVALAKLLLEEPDLLLLDEPTNHLDIVATEWLENYLRSYKGSVLIISHDRYFLDRVVTKVIHLEFGHAMVYNGDYSHFVIESEKVYEAAMNQYEKQQQEIAKQKAVIAKLRQFNREKSIKRARSREKLLEKIEVMDLPMIDDKPMNLVLTPRITSGNDVLTVKELTKSFEDGALFNNITFDIKRGEKVAIVGPNGVGKTTLFRMIMAQSDISGGSITLGSNVHIGYYDQEHATLNPNYTIMQEIQDAFPDLTNTAIRNMLASFLFTGEDVFKPISALSGGEKGRVALAKIMLSKANFLILDEPTNHLDMMSKEVLENALNQYEGTILYVSHDRYFINQTATKVLDMQKDHMSVYLGDYDYYMEKKKEIPVLCTSGTQQSTPTSSKEDWQKQKELQNRIKKLQSTLTSIEEKIELEEGKLAELDEQLCLEEVYTNPDASRDIMNQKAAIEENIASLYTNWEETSEELEILNS</sequence>